<evidence type="ECO:0000256" key="2">
    <source>
        <dbReference type="ARBA" id="ARBA00023054"/>
    </source>
</evidence>
<evidence type="ECO:0000313" key="7">
    <source>
        <dbReference type="Proteomes" id="UP001293254"/>
    </source>
</evidence>
<feature type="region of interest" description="Disordered" evidence="4">
    <location>
        <begin position="718"/>
        <end position="781"/>
    </location>
</feature>
<dbReference type="InterPro" id="IPR008545">
    <property type="entry name" value="Web"/>
</dbReference>
<dbReference type="InterPro" id="IPR011528">
    <property type="entry name" value="NERD"/>
</dbReference>
<dbReference type="AlphaFoldDB" id="A0AAE2CSS0"/>
<reference evidence="6" key="1">
    <citation type="submission" date="2020-06" db="EMBL/GenBank/DDBJ databases">
        <authorList>
            <person name="Li T."/>
            <person name="Hu X."/>
            <person name="Zhang T."/>
            <person name="Song X."/>
            <person name="Zhang H."/>
            <person name="Dai N."/>
            <person name="Sheng W."/>
            <person name="Hou X."/>
            <person name="Wei L."/>
        </authorList>
    </citation>
    <scope>NUCLEOTIDE SEQUENCE</scope>
    <source>
        <strain evidence="6">3651</strain>
        <tissue evidence="6">Leaf</tissue>
    </source>
</reference>
<keyword evidence="2 3" id="KW-0175">Coiled coil</keyword>
<dbReference type="PANTHER" id="PTHR23160">
    <property type="entry name" value="SYNAPTONEMAL COMPLEX PROTEIN-RELATED"/>
    <property type="match status" value="1"/>
</dbReference>
<dbReference type="GO" id="GO:0007131">
    <property type="term" value="P:reciprocal meiotic recombination"/>
    <property type="evidence" value="ECO:0007669"/>
    <property type="project" value="TreeGrafter"/>
</dbReference>
<dbReference type="Pfam" id="PF08378">
    <property type="entry name" value="NERD"/>
    <property type="match status" value="1"/>
</dbReference>
<feature type="compositionally biased region" description="Polar residues" evidence="4">
    <location>
        <begin position="811"/>
        <end position="829"/>
    </location>
</feature>
<dbReference type="PANTHER" id="PTHR23160:SF20">
    <property type="entry name" value="OS02G0439200 PROTEIN"/>
    <property type="match status" value="1"/>
</dbReference>
<proteinExistence type="inferred from homology"/>
<protein>
    <submittedName>
        <fullName evidence="6">WEB family protein, chloroplastic</fullName>
    </submittedName>
</protein>
<comment type="caution">
    <text evidence="6">The sequence shown here is derived from an EMBL/GenBank/DDBJ whole genome shotgun (WGS) entry which is preliminary data.</text>
</comment>
<feature type="region of interest" description="Disordered" evidence="4">
    <location>
        <begin position="49"/>
        <end position="115"/>
    </location>
</feature>
<evidence type="ECO:0000256" key="3">
    <source>
        <dbReference type="SAM" id="Coils"/>
    </source>
</evidence>
<feature type="compositionally biased region" description="Basic and acidic residues" evidence="4">
    <location>
        <begin position="762"/>
        <end position="781"/>
    </location>
</feature>
<accession>A0AAE2CSS0</accession>
<dbReference type="EMBL" id="JACGWO010000003">
    <property type="protein sequence ID" value="KAK4433172.1"/>
    <property type="molecule type" value="Genomic_DNA"/>
</dbReference>
<evidence type="ECO:0000256" key="1">
    <source>
        <dbReference type="ARBA" id="ARBA00005485"/>
    </source>
</evidence>
<sequence length="1194" mass="134621">MKDSVFGFRPSCISCLICAMPMGLFYKLEKWALIIKVFCLYRSALPATPNAKPSPAPPRVTKSSRGVAKSGADSASSLQTTGDHRSPKSVSSKPTVDRPSPKLISTPDKKATRILKPSELQAELSTVQEDLKKANEKLVFVEKEKAKVLNELNEAQRLFEEANEKLREALAAQKRAEENSEIEKFRAVEMEQAGIEAAQRKEEEWLEELEAVRNQHALDVAALLSATQELQKVKQELAMTCDAKNQALSHADDATRIAEIQAEKVEALSAELVHLKGALDSRVKEEALENDKLVSELKLEIDSLKQQLEKVKIFEGILAEKEATLEQLNVDLEAAKMAECYAHKLVEELHERVDEVTSQAELAKRLKKSASESLESVMKQLEESKKSLQDAESEIAILKEKVGLLEISSGRQKENLDVSECRLELAKEEASQMVKKIELLKSELETVKEEKTLALNNEKLAAAGIQTLLEEKNKLISELETSREEEDKSKKALESLASDLHEVSSEARDAKEKLFSVQVELENYERRIEDMRMVLNETNEKYENMLDNAKQEIDALTHSIEQSKHDYHNLKAELEQKEVHLMTSLKKSGEENSCMENEINRLANLLKRAEEEASASREEGDHWKKSFKEAESELIYLKEDLSEAKAESMRIKERENEWQNIHLENEELRKKETASLKKVEELSKLLEEALAKKKHGEENGEVTDSEKEYDMLPKVVEFSEQNGTGEVKPKVELQSQPVKVEAAVEVSDVSGRESAPQVENNSNERVKDGEANEKDNTDIKMWESCKIDEKDLSSGEGEAEQQSFEADVYEQSANGVSSTENGGSSPSKSESQRKKKPLLRKFGSLLKKKGSSNSSSSSSSNNNRAKLRMWAELICGLVLYRLVKRFFCEDDDHLNLRSSHFNALFGAAKRLEKLYRGSKVYVGLQIPDPDSASRQNIDLVVVTDQEAVVISVKNVSGFVSIDKDGNWACTNVKNHKTERIPNPVAETKQLVSILEDYLEQRGVALPEGYLSFKVLCPNPDFRSIHLDSFPPEVITHDQWTQLKPEQRSLYSGWIKGALLGGKKKMQESFCEKLNSVLSTAPIWDRLELKDNKYILGEFIEFKGKQDDLQALRKIKRSKVSRLTVQKMSMFCFAHSTVQLLYTPRDYRVEGPSWSSQLEEVVTVRSSTEVVFQPQNSTKSCKYKLSSVISLSLSA</sequence>
<feature type="domain" description="NERD" evidence="5">
    <location>
        <begin position="899"/>
        <end position="1017"/>
    </location>
</feature>
<feature type="region of interest" description="Disordered" evidence="4">
    <location>
        <begin position="811"/>
        <end position="835"/>
    </location>
</feature>
<evidence type="ECO:0000313" key="6">
    <source>
        <dbReference type="EMBL" id="KAK4433172.1"/>
    </source>
</evidence>
<dbReference type="Pfam" id="PF05701">
    <property type="entry name" value="WEMBL"/>
    <property type="match status" value="1"/>
</dbReference>
<keyword evidence="7" id="KW-1185">Reference proteome</keyword>
<feature type="coiled-coil region" evidence="3">
    <location>
        <begin position="294"/>
        <end position="699"/>
    </location>
</feature>
<feature type="coiled-coil region" evidence="3">
    <location>
        <begin position="124"/>
        <end position="215"/>
    </location>
</feature>
<reference evidence="6" key="2">
    <citation type="journal article" date="2024" name="Plant">
        <title>Genomic evolution and insights into agronomic trait innovations of Sesamum species.</title>
        <authorList>
            <person name="Miao H."/>
            <person name="Wang L."/>
            <person name="Qu L."/>
            <person name="Liu H."/>
            <person name="Sun Y."/>
            <person name="Le M."/>
            <person name="Wang Q."/>
            <person name="Wei S."/>
            <person name="Zheng Y."/>
            <person name="Lin W."/>
            <person name="Duan Y."/>
            <person name="Cao H."/>
            <person name="Xiong S."/>
            <person name="Wang X."/>
            <person name="Wei L."/>
            <person name="Li C."/>
            <person name="Ma Q."/>
            <person name="Ju M."/>
            <person name="Zhao R."/>
            <person name="Li G."/>
            <person name="Mu C."/>
            <person name="Tian Q."/>
            <person name="Mei H."/>
            <person name="Zhang T."/>
            <person name="Gao T."/>
            <person name="Zhang H."/>
        </authorList>
    </citation>
    <scope>NUCLEOTIDE SEQUENCE</scope>
    <source>
        <strain evidence="6">3651</strain>
    </source>
</reference>
<comment type="similarity">
    <text evidence="1">Belongs to the WEB family.</text>
</comment>
<organism evidence="6 7">
    <name type="scientific">Sesamum alatum</name>
    <dbReference type="NCBI Taxonomy" id="300844"/>
    <lineage>
        <taxon>Eukaryota</taxon>
        <taxon>Viridiplantae</taxon>
        <taxon>Streptophyta</taxon>
        <taxon>Embryophyta</taxon>
        <taxon>Tracheophyta</taxon>
        <taxon>Spermatophyta</taxon>
        <taxon>Magnoliopsida</taxon>
        <taxon>eudicotyledons</taxon>
        <taxon>Gunneridae</taxon>
        <taxon>Pentapetalae</taxon>
        <taxon>asterids</taxon>
        <taxon>lamiids</taxon>
        <taxon>Lamiales</taxon>
        <taxon>Pedaliaceae</taxon>
        <taxon>Sesamum</taxon>
    </lineage>
</organism>
<evidence type="ECO:0000256" key="4">
    <source>
        <dbReference type="SAM" id="MobiDB-lite"/>
    </source>
</evidence>
<dbReference type="PROSITE" id="PS50965">
    <property type="entry name" value="NERD"/>
    <property type="match status" value="1"/>
</dbReference>
<evidence type="ECO:0000259" key="5">
    <source>
        <dbReference type="PROSITE" id="PS50965"/>
    </source>
</evidence>
<name>A0AAE2CSS0_9LAMI</name>
<gene>
    <name evidence="6" type="ORF">Salat_1079400</name>
</gene>
<dbReference type="Proteomes" id="UP001293254">
    <property type="component" value="Unassembled WGS sequence"/>
</dbReference>